<dbReference type="Proteomes" id="UP000751190">
    <property type="component" value="Unassembled WGS sequence"/>
</dbReference>
<feature type="compositionally biased region" description="Low complexity" evidence="1">
    <location>
        <begin position="112"/>
        <end position="130"/>
    </location>
</feature>
<dbReference type="AlphaFoldDB" id="A0A8J6C4W2"/>
<dbReference type="SMART" id="SM00033">
    <property type="entry name" value="CH"/>
    <property type="match status" value="1"/>
</dbReference>
<dbReference type="EMBL" id="JAGTXO010000066">
    <property type="protein sequence ID" value="KAG8457655.1"/>
    <property type="molecule type" value="Genomic_DNA"/>
</dbReference>
<dbReference type="GO" id="GO:0051015">
    <property type="term" value="F:actin filament binding"/>
    <property type="evidence" value="ECO:0007669"/>
    <property type="project" value="TreeGrafter"/>
</dbReference>
<evidence type="ECO:0000313" key="3">
    <source>
        <dbReference type="EMBL" id="KAG8457655.1"/>
    </source>
</evidence>
<dbReference type="SUPFAM" id="SSF47576">
    <property type="entry name" value="Calponin-homology domain, CH-domain"/>
    <property type="match status" value="1"/>
</dbReference>
<dbReference type="InterPro" id="IPR050606">
    <property type="entry name" value="Calponin-like"/>
</dbReference>
<feature type="compositionally biased region" description="Low complexity" evidence="1">
    <location>
        <begin position="88"/>
        <end position="101"/>
    </location>
</feature>
<dbReference type="PANTHER" id="PTHR47385">
    <property type="entry name" value="CALPONIN"/>
    <property type="match status" value="1"/>
</dbReference>
<dbReference type="InterPro" id="IPR003096">
    <property type="entry name" value="SM22_calponin"/>
</dbReference>
<protein>
    <recommendedName>
        <fullName evidence="2">Calponin-homology (CH) domain-containing protein</fullName>
    </recommendedName>
</protein>
<dbReference type="InterPro" id="IPR036872">
    <property type="entry name" value="CH_dom_sf"/>
</dbReference>
<dbReference type="Pfam" id="PF00307">
    <property type="entry name" value="CH"/>
    <property type="match status" value="1"/>
</dbReference>
<keyword evidence="4" id="KW-1185">Reference proteome</keyword>
<dbReference type="PANTHER" id="PTHR47385:SF14">
    <property type="entry name" value="TRANSGELIN"/>
    <property type="match status" value="1"/>
</dbReference>
<comment type="caution">
    <text evidence="3">The sequence shown here is derived from an EMBL/GenBank/DDBJ whole genome shotgun (WGS) entry which is preliminary data.</text>
</comment>
<sequence>MGQACSLCSPPDKPCDVKLLDCERLGAAPGKPFAAVADTAADGMATPASARTECSDWTAPPTPARDGLDEAGAPAAGAPVDAVNALSAAAEPPAADAGAPAERVPEDGARDAPAAAPPAVAAANAPAAELPAPPPPPLKPKRTIAWSAYAWDDMFTPTLSWVAEATGSALPADALDARAAHAFLRSGEVLCALANALQPGIVSAVDHAHAPFAHRENIARFLTAAERLGVAGHETFQTHDLYDGTDMKQVCICLAALGRASHGLVGFDGPAFDKPMRAKLGAHKLSAHVVRTGSGLWGTPAGQHRPVGAFDRRLVRTASATGYIAPGPPSLALQRGVPVNVWSFDELASFARGA</sequence>
<feature type="region of interest" description="Disordered" evidence="1">
    <location>
        <begin position="88"/>
        <end position="139"/>
    </location>
</feature>
<dbReference type="GO" id="GO:0015629">
    <property type="term" value="C:actin cytoskeleton"/>
    <property type="evidence" value="ECO:0007669"/>
    <property type="project" value="TreeGrafter"/>
</dbReference>
<evidence type="ECO:0000259" key="2">
    <source>
        <dbReference type="PROSITE" id="PS50021"/>
    </source>
</evidence>
<proteinExistence type="predicted"/>
<reference evidence="3" key="1">
    <citation type="submission" date="2021-05" db="EMBL/GenBank/DDBJ databases">
        <title>The genome of the haptophyte Pavlova lutheri (Diacronema luteri, Pavlovales) - a model for lipid biosynthesis in eukaryotic algae.</title>
        <authorList>
            <person name="Hulatt C.J."/>
            <person name="Posewitz M.C."/>
        </authorList>
    </citation>
    <scope>NUCLEOTIDE SEQUENCE</scope>
    <source>
        <strain evidence="3">NIVA-4/92</strain>
    </source>
</reference>
<gene>
    <name evidence="3" type="ORF">KFE25_002319</name>
</gene>
<evidence type="ECO:0000256" key="1">
    <source>
        <dbReference type="SAM" id="MobiDB-lite"/>
    </source>
</evidence>
<evidence type="ECO:0000313" key="4">
    <source>
        <dbReference type="Proteomes" id="UP000751190"/>
    </source>
</evidence>
<feature type="region of interest" description="Disordered" evidence="1">
    <location>
        <begin position="42"/>
        <end position="75"/>
    </location>
</feature>
<dbReference type="InterPro" id="IPR001715">
    <property type="entry name" value="CH_dom"/>
</dbReference>
<name>A0A8J6C4W2_DIALT</name>
<dbReference type="PRINTS" id="PR00888">
    <property type="entry name" value="SM22CALPONIN"/>
</dbReference>
<dbReference type="OrthoDB" id="21595at2759"/>
<accession>A0A8J6C4W2</accession>
<feature type="domain" description="Calponin-homology (CH)" evidence="2">
    <location>
        <begin position="152"/>
        <end position="262"/>
    </location>
</feature>
<dbReference type="Gene3D" id="1.10.418.10">
    <property type="entry name" value="Calponin-like domain"/>
    <property type="match status" value="1"/>
</dbReference>
<dbReference type="PROSITE" id="PS50021">
    <property type="entry name" value="CH"/>
    <property type="match status" value="1"/>
</dbReference>
<organism evidence="3 4">
    <name type="scientific">Diacronema lutheri</name>
    <name type="common">Unicellular marine alga</name>
    <name type="synonym">Monochrysis lutheri</name>
    <dbReference type="NCBI Taxonomy" id="2081491"/>
    <lineage>
        <taxon>Eukaryota</taxon>
        <taxon>Haptista</taxon>
        <taxon>Haptophyta</taxon>
        <taxon>Pavlovophyceae</taxon>
        <taxon>Pavlovales</taxon>
        <taxon>Pavlovaceae</taxon>
        <taxon>Diacronema</taxon>
    </lineage>
</organism>
<dbReference type="GO" id="GO:0007015">
    <property type="term" value="P:actin filament organization"/>
    <property type="evidence" value="ECO:0007669"/>
    <property type="project" value="TreeGrafter"/>
</dbReference>